<evidence type="ECO:0000256" key="6">
    <source>
        <dbReference type="ARBA" id="ARBA00022670"/>
    </source>
</evidence>
<keyword evidence="10 14" id="KW-0573">Peptidoglycan synthesis</keyword>
<dbReference type="SUPFAM" id="SSF56519">
    <property type="entry name" value="Penicillin binding protein dimerisation domain"/>
    <property type="match status" value="1"/>
</dbReference>
<accession>A0A1I5AJT7</accession>
<comment type="subcellular location">
    <subcellularLocation>
        <location evidence="14">Cell inner membrane</location>
        <topology evidence="14">Single-pass membrane protein</topology>
    </subcellularLocation>
    <subcellularLocation>
        <location evidence="2">Cell membrane</location>
    </subcellularLocation>
    <subcellularLocation>
        <location evidence="1">Membrane</location>
        <topology evidence="1">Single-pass membrane protein</topology>
    </subcellularLocation>
</comment>
<dbReference type="Proteomes" id="UP000198575">
    <property type="component" value="Unassembled WGS sequence"/>
</dbReference>
<dbReference type="GO" id="GO:0008360">
    <property type="term" value="P:regulation of cell shape"/>
    <property type="evidence" value="ECO:0007669"/>
    <property type="project" value="UniProtKB-KW"/>
</dbReference>
<dbReference type="EMBL" id="FOVF01000039">
    <property type="protein sequence ID" value="SFN62744.1"/>
    <property type="molecule type" value="Genomic_DNA"/>
</dbReference>
<comment type="pathway">
    <text evidence="14">Cell wall biogenesis; peptidoglycan biosynthesis.</text>
</comment>
<evidence type="ECO:0000256" key="10">
    <source>
        <dbReference type="ARBA" id="ARBA00022984"/>
    </source>
</evidence>
<evidence type="ECO:0000259" key="16">
    <source>
        <dbReference type="Pfam" id="PF03717"/>
    </source>
</evidence>
<dbReference type="AlphaFoldDB" id="A0A1I5AJT7"/>
<keyword evidence="5 14" id="KW-0121">Carboxypeptidase</keyword>
<dbReference type="Pfam" id="PF00905">
    <property type="entry name" value="Transpeptidase"/>
    <property type="match status" value="1"/>
</dbReference>
<dbReference type="InterPro" id="IPR036138">
    <property type="entry name" value="PBP_dimer_sf"/>
</dbReference>
<dbReference type="GO" id="GO:0006508">
    <property type="term" value="P:proteolysis"/>
    <property type="evidence" value="ECO:0007669"/>
    <property type="project" value="UniProtKB-KW"/>
</dbReference>
<evidence type="ECO:0000256" key="3">
    <source>
        <dbReference type="ARBA" id="ARBA00022475"/>
    </source>
</evidence>
<feature type="active site" description="Acyl-ester intermediate" evidence="14">
    <location>
        <position position="325"/>
    </location>
</feature>
<dbReference type="InterPro" id="IPR012338">
    <property type="entry name" value="Beta-lactam/transpept-like"/>
</dbReference>
<dbReference type="InterPro" id="IPR017790">
    <property type="entry name" value="Penicillin-binding_protein_2"/>
</dbReference>
<dbReference type="STRING" id="578942.SAMN05216289_1395"/>
<evidence type="ECO:0000256" key="12">
    <source>
        <dbReference type="ARBA" id="ARBA00023136"/>
    </source>
</evidence>
<dbReference type="RefSeq" id="WP_092410512.1">
    <property type="nucleotide sequence ID" value="NZ_FOVF01000039.1"/>
</dbReference>
<dbReference type="GO" id="GO:0071972">
    <property type="term" value="F:peptidoglycan L,D-transpeptidase activity"/>
    <property type="evidence" value="ECO:0007669"/>
    <property type="project" value="TreeGrafter"/>
</dbReference>
<reference evidence="17 18" key="1">
    <citation type="submission" date="2016-10" db="EMBL/GenBank/DDBJ databases">
        <authorList>
            <person name="de Groot N.N."/>
        </authorList>
    </citation>
    <scope>NUCLEOTIDE SEQUENCE [LARGE SCALE GENOMIC DNA]</scope>
    <source>
        <strain evidence="17 18">CGMCC 1.7659</strain>
    </source>
</reference>
<dbReference type="GO" id="GO:0009252">
    <property type="term" value="P:peptidoglycan biosynthetic process"/>
    <property type="evidence" value="ECO:0007669"/>
    <property type="project" value="UniProtKB-UniRule"/>
</dbReference>
<keyword evidence="6 14" id="KW-0645">Protease</keyword>
<evidence type="ECO:0000256" key="13">
    <source>
        <dbReference type="ARBA" id="ARBA00023316"/>
    </source>
</evidence>
<evidence type="ECO:0000256" key="9">
    <source>
        <dbReference type="ARBA" id="ARBA00022960"/>
    </source>
</evidence>
<keyword evidence="7 14" id="KW-0812">Transmembrane</keyword>
<dbReference type="PANTHER" id="PTHR30627">
    <property type="entry name" value="PEPTIDOGLYCAN D,D-TRANSPEPTIDASE"/>
    <property type="match status" value="1"/>
</dbReference>
<evidence type="ECO:0000256" key="7">
    <source>
        <dbReference type="ARBA" id="ARBA00022692"/>
    </source>
</evidence>
<dbReference type="UniPathway" id="UPA00219"/>
<dbReference type="OrthoDB" id="9766847at2"/>
<dbReference type="InterPro" id="IPR005311">
    <property type="entry name" value="PBP_dimer"/>
</dbReference>
<keyword evidence="11 14" id="KW-1133">Transmembrane helix</keyword>
<keyword evidence="8 14" id="KW-0378">Hydrolase</keyword>
<evidence type="ECO:0000313" key="17">
    <source>
        <dbReference type="EMBL" id="SFN62744.1"/>
    </source>
</evidence>
<evidence type="ECO:0000256" key="4">
    <source>
        <dbReference type="ARBA" id="ARBA00022519"/>
    </source>
</evidence>
<keyword evidence="13 14" id="KW-0961">Cell wall biogenesis/degradation</keyword>
<feature type="transmembrane region" description="Helical" evidence="14">
    <location>
        <begin position="21"/>
        <end position="40"/>
    </location>
</feature>
<dbReference type="Gene3D" id="3.30.1390.30">
    <property type="entry name" value="Penicillin-binding protein 2a, domain 3"/>
    <property type="match status" value="1"/>
</dbReference>
<dbReference type="SUPFAM" id="SSF56601">
    <property type="entry name" value="beta-lactamase/transpeptidase-like"/>
    <property type="match status" value="1"/>
</dbReference>
<dbReference type="HAMAP" id="MF_02081">
    <property type="entry name" value="MrdA_transpept"/>
    <property type="match status" value="1"/>
</dbReference>
<evidence type="ECO:0000256" key="14">
    <source>
        <dbReference type="HAMAP-Rule" id="MF_02081"/>
    </source>
</evidence>
<proteinExistence type="inferred from homology"/>
<evidence type="ECO:0000256" key="11">
    <source>
        <dbReference type="ARBA" id="ARBA00022989"/>
    </source>
</evidence>
<evidence type="ECO:0000313" key="18">
    <source>
        <dbReference type="Proteomes" id="UP000198575"/>
    </source>
</evidence>
<comment type="catalytic activity">
    <reaction evidence="14">
        <text>Preferential cleavage: (Ac)2-L-Lys-D-Ala-|-D-Ala. Also transpeptidation of peptidyl-alanyl moieties that are N-acyl substituents of D-alanine.</text>
        <dbReference type="EC" id="3.4.16.4"/>
    </reaction>
</comment>
<dbReference type="GO" id="GO:0071555">
    <property type="term" value="P:cell wall organization"/>
    <property type="evidence" value="ECO:0007669"/>
    <property type="project" value="UniProtKB-KW"/>
</dbReference>
<protein>
    <recommendedName>
        <fullName evidence="14">Peptidoglycan D,D-transpeptidase MrdA</fullName>
        <ecNumber evidence="14">3.4.16.4</ecNumber>
    </recommendedName>
    <alternativeName>
        <fullName evidence="14">Penicillin-binding protein 2</fullName>
        <shortName evidence="14">PBP-2</shortName>
    </alternativeName>
</protein>
<comment type="similarity">
    <text evidence="14">Belongs to the transpeptidase family. MrdA subfamily.</text>
</comment>
<evidence type="ECO:0000256" key="5">
    <source>
        <dbReference type="ARBA" id="ARBA00022645"/>
    </source>
</evidence>
<dbReference type="Gene3D" id="3.40.710.10">
    <property type="entry name" value="DD-peptidase/beta-lactamase superfamily"/>
    <property type="match status" value="1"/>
</dbReference>
<keyword evidence="18" id="KW-1185">Reference proteome</keyword>
<evidence type="ECO:0000256" key="8">
    <source>
        <dbReference type="ARBA" id="ARBA00022801"/>
    </source>
</evidence>
<keyword evidence="9 14" id="KW-0133">Cell shape</keyword>
<dbReference type="InterPro" id="IPR001460">
    <property type="entry name" value="PCN-bd_Tpept"/>
</dbReference>
<sequence>MKPRPIKDTRQEAAMFMRRALVGFLVIVVALAILAVRFWYLQVVHHDEFQARSDANRILTRPLAPARGLIYDRNGELLAENIAAFRLEVVPEQVRDMNALLDDLRDTIGISDDDIERFRDLVRSKPSYQSVPLRLKLTEEDIALFAVNRWRFTGVDVVPYLTRYYPKGKEFGHLVGYVGRIDAADVERLDASRYAGTTHAGKTGIERAYEDILHGEPGYELVEVNADRRPLRVLERVAPTPGQNVYLTIDSRIQEAGEEAFADRPGASVAIDPRNGDVLAMISVPSFDPNLFVNGISQTDYKALLEDPDKPLLDRALRGSYVPGSTVKPFLAAAGLELGLRRPSDTILSTGEFHITGQKRGYRDVRAGGHGRVDLVQSLAQSVNTYYYALALDMGIDQLTESMAKFGFGRTTGIDLVGESAGVLPSRDWKRGRFNTAWYPGETVIAGIGQGFWVVTPLQLAHGVAMLAAGGVSRKPHLLYATQQGIGDAPVPSPAPPAGKSFFANLSNWDAVRQGMIAVVNGPTGTARTMGNGFPYVIAGKSGTAERYSRTNETWQSISQVAIERHQVLFEAFTPAEDPRIAVIVALEAGRGGGHDAAPVARKMLDAWLLGEPKAPAASADAAAPEP</sequence>
<evidence type="ECO:0000259" key="15">
    <source>
        <dbReference type="Pfam" id="PF00905"/>
    </source>
</evidence>
<dbReference type="GO" id="GO:0009002">
    <property type="term" value="F:serine-type D-Ala-D-Ala carboxypeptidase activity"/>
    <property type="evidence" value="ECO:0007669"/>
    <property type="project" value="UniProtKB-UniRule"/>
</dbReference>
<gene>
    <name evidence="14" type="primary">mrdA</name>
    <name evidence="17" type="ORF">SAMN05216289_1395</name>
</gene>
<dbReference type="EC" id="3.4.16.4" evidence="14"/>
<comment type="function">
    <text evidence="14">Catalyzes cross-linking of the peptidoglycan cell wall.</text>
</comment>
<dbReference type="Pfam" id="PF03717">
    <property type="entry name" value="PBP_dimer"/>
    <property type="match status" value="1"/>
</dbReference>
<dbReference type="GO" id="GO:0005886">
    <property type="term" value="C:plasma membrane"/>
    <property type="evidence" value="ECO:0007669"/>
    <property type="project" value="UniProtKB-SubCell"/>
</dbReference>
<dbReference type="PANTHER" id="PTHR30627:SF2">
    <property type="entry name" value="PEPTIDOGLYCAN D,D-TRANSPEPTIDASE MRDA"/>
    <property type="match status" value="1"/>
</dbReference>
<evidence type="ECO:0000256" key="2">
    <source>
        <dbReference type="ARBA" id="ARBA00004236"/>
    </source>
</evidence>
<keyword evidence="12 14" id="KW-0472">Membrane</keyword>
<feature type="domain" description="Penicillin-binding protein dimerisation" evidence="16">
    <location>
        <begin position="64"/>
        <end position="233"/>
    </location>
</feature>
<feature type="domain" description="Penicillin-binding protein transpeptidase" evidence="15">
    <location>
        <begin position="266"/>
        <end position="605"/>
    </location>
</feature>
<organism evidence="17 18">
    <name type="scientific">Dokdonella immobilis</name>
    <dbReference type="NCBI Taxonomy" id="578942"/>
    <lineage>
        <taxon>Bacteria</taxon>
        <taxon>Pseudomonadati</taxon>
        <taxon>Pseudomonadota</taxon>
        <taxon>Gammaproteobacteria</taxon>
        <taxon>Lysobacterales</taxon>
        <taxon>Rhodanobacteraceae</taxon>
        <taxon>Dokdonella</taxon>
    </lineage>
</organism>
<evidence type="ECO:0000256" key="1">
    <source>
        <dbReference type="ARBA" id="ARBA00004167"/>
    </source>
</evidence>
<name>A0A1I5AJT7_9GAMM</name>
<dbReference type="InterPro" id="IPR050515">
    <property type="entry name" value="Beta-lactam/transpept"/>
</dbReference>
<dbReference type="NCBIfam" id="TIGR03423">
    <property type="entry name" value="pbp2_mrdA"/>
    <property type="match status" value="1"/>
</dbReference>
<comment type="caution">
    <text evidence="14">Lacks conserved residue(s) required for the propagation of feature annotation.</text>
</comment>
<dbReference type="Gene3D" id="3.90.1310.10">
    <property type="entry name" value="Penicillin-binding protein 2a (Domain 2)"/>
    <property type="match status" value="1"/>
</dbReference>
<dbReference type="GO" id="GO:0008658">
    <property type="term" value="F:penicillin binding"/>
    <property type="evidence" value="ECO:0007669"/>
    <property type="project" value="UniProtKB-UniRule"/>
</dbReference>
<keyword evidence="3 14" id="KW-1003">Cell membrane</keyword>
<keyword evidence="4 14" id="KW-0997">Cell inner membrane</keyword>